<dbReference type="Proteomes" id="UP001055072">
    <property type="component" value="Unassembled WGS sequence"/>
</dbReference>
<dbReference type="EMBL" id="MU274910">
    <property type="protein sequence ID" value="KAI0089629.1"/>
    <property type="molecule type" value="Genomic_DNA"/>
</dbReference>
<gene>
    <name evidence="1" type="ORF">BDY19DRAFT_889524</name>
</gene>
<accession>A0ACB8U5Y1</accession>
<comment type="caution">
    <text evidence="1">The sequence shown here is derived from an EMBL/GenBank/DDBJ whole genome shotgun (WGS) entry which is preliminary data.</text>
</comment>
<reference evidence="1" key="1">
    <citation type="journal article" date="2021" name="Environ. Microbiol.">
        <title>Gene family expansions and transcriptome signatures uncover fungal adaptations to wood decay.</title>
        <authorList>
            <person name="Hage H."/>
            <person name="Miyauchi S."/>
            <person name="Viragh M."/>
            <person name="Drula E."/>
            <person name="Min B."/>
            <person name="Chaduli D."/>
            <person name="Navarro D."/>
            <person name="Favel A."/>
            <person name="Norest M."/>
            <person name="Lesage-Meessen L."/>
            <person name="Balint B."/>
            <person name="Merenyi Z."/>
            <person name="de Eugenio L."/>
            <person name="Morin E."/>
            <person name="Martinez A.T."/>
            <person name="Baldrian P."/>
            <person name="Stursova M."/>
            <person name="Martinez M.J."/>
            <person name="Novotny C."/>
            <person name="Magnuson J.K."/>
            <person name="Spatafora J.W."/>
            <person name="Maurice S."/>
            <person name="Pangilinan J."/>
            <person name="Andreopoulos W."/>
            <person name="LaButti K."/>
            <person name="Hundley H."/>
            <person name="Na H."/>
            <person name="Kuo A."/>
            <person name="Barry K."/>
            <person name="Lipzen A."/>
            <person name="Henrissat B."/>
            <person name="Riley R."/>
            <person name="Ahrendt S."/>
            <person name="Nagy L.G."/>
            <person name="Grigoriev I.V."/>
            <person name="Martin F."/>
            <person name="Rosso M.N."/>
        </authorList>
    </citation>
    <scope>NUCLEOTIDE SEQUENCE</scope>
    <source>
        <strain evidence="1">CBS 384.51</strain>
    </source>
</reference>
<sequence>MRPDSALRGLRQPWSLTSVASVFFFLSLLLKLGGTLWLRRLTVDKEYTYVGSDYPDSWAIERKPVLLANSHTVRYHIDTPAGIKEWDSVVPGDGIVHLGEHKQPFTVSVFHQLKCLALLREELVEGWKDPTGPSEMTRHCLNYVKQMIQCHGDTYLEPYAHPNHKDPVDFDHTYECKDWGAVYDAAKKNQEEYAVWREMRGGH</sequence>
<name>A0ACB8U5Y1_9APHY</name>
<organism evidence="1 2">
    <name type="scientific">Irpex rosettiformis</name>
    <dbReference type="NCBI Taxonomy" id="378272"/>
    <lineage>
        <taxon>Eukaryota</taxon>
        <taxon>Fungi</taxon>
        <taxon>Dikarya</taxon>
        <taxon>Basidiomycota</taxon>
        <taxon>Agaricomycotina</taxon>
        <taxon>Agaricomycetes</taxon>
        <taxon>Polyporales</taxon>
        <taxon>Irpicaceae</taxon>
        <taxon>Irpex</taxon>
    </lineage>
</organism>
<evidence type="ECO:0000313" key="1">
    <source>
        <dbReference type="EMBL" id="KAI0089629.1"/>
    </source>
</evidence>
<evidence type="ECO:0000313" key="2">
    <source>
        <dbReference type="Proteomes" id="UP001055072"/>
    </source>
</evidence>
<proteinExistence type="predicted"/>
<protein>
    <submittedName>
        <fullName evidence="1">Uncharacterized protein</fullName>
    </submittedName>
</protein>
<keyword evidence="2" id="KW-1185">Reference proteome</keyword>